<evidence type="ECO:0000313" key="1">
    <source>
        <dbReference type="EMBL" id="MDJ1135958.1"/>
    </source>
</evidence>
<name>A0ABT7A5Q3_9ACTN</name>
<dbReference type="RefSeq" id="WP_274040255.1">
    <property type="nucleotide sequence ID" value="NZ_JANCPR020000034.1"/>
</dbReference>
<organism evidence="1 2">
    <name type="scientific">Streptomyces iconiensis</name>
    <dbReference type="NCBI Taxonomy" id="1384038"/>
    <lineage>
        <taxon>Bacteria</taxon>
        <taxon>Bacillati</taxon>
        <taxon>Actinomycetota</taxon>
        <taxon>Actinomycetes</taxon>
        <taxon>Kitasatosporales</taxon>
        <taxon>Streptomycetaceae</taxon>
        <taxon>Streptomyces</taxon>
    </lineage>
</organism>
<accession>A0ABT7A5Q3</accession>
<dbReference type="EMBL" id="JANCPR020000034">
    <property type="protein sequence ID" value="MDJ1135958.1"/>
    <property type="molecule type" value="Genomic_DNA"/>
</dbReference>
<reference evidence="1 2" key="1">
    <citation type="submission" date="2023-05" db="EMBL/GenBank/DDBJ databases">
        <title>Streptantibioticus silvisoli sp. nov., acidotolerant actinomycetes 1 from pine litter.</title>
        <authorList>
            <person name="Swiecimska M."/>
            <person name="Golinska P."/>
            <person name="Sangal V."/>
            <person name="Wachnowicz B."/>
            <person name="Goodfellow M."/>
        </authorList>
    </citation>
    <scope>NUCLEOTIDE SEQUENCE [LARGE SCALE GENOMIC DNA]</scope>
    <source>
        <strain evidence="1 2">DSM 42109</strain>
    </source>
</reference>
<sequence length="47" mass="5004">MGRHRKKECSLRAEARAATVLVALGLLIGTGAALGKWAASRLLNRSE</sequence>
<proteinExistence type="predicted"/>
<comment type="caution">
    <text evidence="1">The sequence shown here is derived from an EMBL/GenBank/DDBJ whole genome shotgun (WGS) entry which is preliminary data.</text>
</comment>
<dbReference type="Proteomes" id="UP001214441">
    <property type="component" value="Unassembled WGS sequence"/>
</dbReference>
<keyword evidence="2" id="KW-1185">Reference proteome</keyword>
<protein>
    <submittedName>
        <fullName evidence="1">Uncharacterized protein</fullName>
    </submittedName>
</protein>
<evidence type="ECO:0000313" key="2">
    <source>
        <dbReference type="Proteomes" id="UP001214441"/>
    </source>
</evidence>
<gene>
    <name evidence="1" type="ORF">NMN56_029230</name>
</gene>